<accession>A0A498JRM0</accession>
<evidence type="ECO:0000256" key="4">
    <source>
        <dbReference type="ARBA" id="ARBA00022679"/>
    </source>
</evidence>
<dbReference type="PANTHER" id="PTHR46905">
    <property type="entry name" value="RING-H2 FINGER PROTEIN ATL78"/>
    <property type="match status" value="1"/>
</dbReference>
<sequence>MIVRLVLWLAALFDRHMARSSASTPQPPNPLPDQGLDEMIICSLPSVSYNAEADARLAECAICLMEFVDGDVTRVLPHCGHGFHVSCVDRWLRCHSSCPSCRGSVVAEEGCYK</sequence>
<evidence type="ECO:0000256" key="2">
    <source>
        <dbReference type="ARBA" id="ARBA00004167"/>
    </source>
</evidence>
<comment type="similarity">
    <text evidence="11">Belongs to the RING-type zinc finger family. ATL subfamily.</text>
</comment>
<evidence type="ECO:0000256" key="3">
    <source>
        <dbReference type="ARBA" id="ARBA00012483"/>
    </source>
</evidence>
<feature type="domain" description="RING-type" evidence="14">
    <location>
        <begin position="60"/>
        <end position="102"/>
    </location>
</feature>
<keyword evidence="6" id="KW-0479">Metal-binding</keyword>
<organism evidence="15 16">
    <name type="scientific">Malus domestica</name>
    <name type="common">Apple</name>
    <name type="synonym">Pyrus malus</name>
    <dbReference type="NCBI Taxonomy" id="3750"/>
    <lineage>
        <taxon>Eukaryota</taxon>
        <taxon>Viridiplantae</taxon>
        <taxon>Streptophyta</taxon>
        <taxon>Embryophyta</taxon>
        <taxon>Tracheophyta</taxon>
        <taxon>Spermatophyta</taxon>
        <taxon>Magnoliopsida</taxon>
        <taxon>eudicotyledons</taxon>
        <taxon>Gunneridae</taxon>
        <taxon>Pentapetalae</taxon>
        <taxon>rosids</taxon>
        <taxon>fabids</taxon>
        <taxon>Rosales</taxon>
        <taxon>Rosaceae</taxon>
        <taxon>Amygdaloideae</taxon>
        <taxon>Maleae</taxon>
        <taxon>Malus</taxon>
    </lineage>
</organism>
<evidence type="ECO:0000256" key="7">
    <source>
        <dbReference type="ARBA" id="ARBA00022786"/>
    </source>
</evidence>
<reference evidence="15 16" key="1">
    <citation type="submission" date="2018-10" db="EMBL/GenBank/DDBJ databases">
        <title>A high-quality apple genome assembly.</title>
        <authorList>
            <person name="Hu J."/>
        </authorList>
    </citation>
    <scope>NUCLEOTIDE SEQUENCE [LARGE SCALE GENOMIC DNA]</scope>
    <source>
        <strain evidence="16">cv. HFTH1</strain>
        <tissue evidence="15">Young leaf</tissue>
    </source>
</reference>
<dbReference type="PROSITE" id="PS50089">
    <property type="entry name" value="ZF_RING_2"/>
    <property type="match status" value="1"/>
</dbReference>
<feature type="signal peptide" evidence="13">
    <location>
        <begin position="1"/>
        <end position="18"/>
    </location>
</feature>
<dbReference type="InterPro" id="IPR044602">
    <property type="entry name" value="ATL10/ATL72-79-like"/>
</dbReference>
<dbReference type="GO" id="GO:0016020">
    <property type="term" value="C:membrane"/>
    <property type="evidence" value="ECO:0007669"/>
    <property type="project" value="UniProtKB-SubCell"/>
</dbReference>
<evidence type="ECO:0000256" key="12">
    <source>
        <dbReference type="PROSITE-ProRule" id="PRU00175"/>
    </source>
</evidence>
<gene>
    <name evidence="15" type="ORF">DVH24_010150</name>
</gene>
<dbReference type="EMBL" id="RDQH01000331">
    <property type="protein sequence ID" value="RXH97825.1"/>
    <property type="molecule type" value="Genomic_DNA"/>
</dbReference>
<evidence type="ECO:0000313" key="16">
    <source>
        <dbReference type="Proteomes" id="UP000290289"/>
    </source>
</evidence>
<evidence type="ECO:0000256" key="9">
    <source>
        <dbReference type="ARBA" id="ARBA00022989"/>
    </source>
</evidence>
<keyword evidence="10" id="KW-0472">Membrane</keyword>
<dbReference type="Gene3D" id="3.30.40.10">
    <property type="entry name" value="Zinc/RING finger domain, C3HC4 (zinc finger)"/>
    <property type="match status" value="1"/>
</dbReference>
<keyword evidence="16" id="KW-1185">Reference proteome</keyword>
<dbReference type="GO" id="GO:0061630">
    <property type="term" value="F:ubiquitin protein ligase activity"/>
    <property type="evidence" value="ECO:0007669"/>
    <property type="project" value="UniProtKB-EC"/>
</dbReference>
<keyword evidence="12" id="KW-0863">Zinc-finger</keyword>
<name>A0A498JRM0_MALDO</name>
<dbReference type="Pfam" id="PF13639">
    <property type="entry name" value="zf-RING_2"/>
    <property type="match status" value="1"/>
</dbReference>
<keyword evidence="9" id="KW-1133">Transmembrane helix</keyword>
<comment type="subcellular location">
    <subcellularLocation>
        <location evidence="2">Membrane</location>
        <topology evidence="2">Single-pass membrane protein</topology>
    </subcellularLocation>
</comment>
<dbReference type="InterPro" id="IPR013083">
    <property type="entry name" value="Znf_RING/FYVE/PHD"/>
</dbReference>
<dbReference type="AlphaFoldDB" id="A0A498JRM0"/>
<keyword evidence="4" id="KW-0808">Transferase</keyword>
<keyword evidence="8" id="KW-0862">Zinc</keyword>
<evidence type="ECO:0000313" key="15">
    <source>
        <dbReference type="EMBL" id="RXH97825.1"/>
    </source>
</evidence>
<feature type="chain" id="PRO_5019716296" description="RING-type E3 ubiquitin transferase" evidence="13">
    <location>
        <begin position="19"/>
        <end position="113"/>
    </location>
</feature>
<keyword evidence="5" id="KW-0812">Transmembrane</keyword>
<evidence type="ECO:0000256" key="13">
    <source>
        <dbReference type="SAM" id="SignalP"/>
    </source>
</evidence>
<protein>
    <recommendedName>
        <fullName evidence="3">RING-type E3 ubiquitin transferase</fullName>
        <ecNumber evidence="3">2.3.2.27</ecNumber>
    </recommendedName>
</protein>
<dbReference type="SUPFAM" id="SSF57850">
    <property type="entry name" value="RING/U-box"/>
    <property type="match status" value="1"/>
</dbReference>
<comment type="caution">
    <text evidence="15">The sequence shown here is derived from an EMBL/GenBank/DDBJ whole genome shotgun (WGS) entry which is preliminary data.</text>
</comment>
<dbReference type="SMART" id="SM00184">
    <property type="entry name" value="RING"/>
    <property type="match status" value="1"/>
</dbReference>
<keyword evidence="13" id="KW-0732">Signal</keyword>
<dbReference type="GO" id="GO:0008270">
    <property type="term" value="F:zinc ion binding"/>
    <property type="evidence" value="ECO:0007669"/>
    <property type="project" value="UniProtKB-KW"/>
</dbReference>
<keyword evidence="7" id="KW-0833">Ubl conjugation pathway</keyword>
<evidence type="ECO:0000256" key="11">
    <source>
        <dbReference type="ARBA" id="ARBA00024209"/>
    </source>
</evidence>
<dbReference type="InterPro" id="IPR001841">
    <property type="entry name" value="Znf_RING"/>
</dbReference>
<dbReference type="EC" id="2.3.2.27" evidence="3"/>
<evidence type="ECO:0000259" key="14">
    <source>
        <dbReference type="PROSITE" id="PS50089"/>
    </source>
</evidence>
<evidence type="ECO:0000256" key="5">
    <source>
        <dbReference type="ARBA" id="ARBA00022692"/>
    </source>
</evidence>
<dbReference type="PANTHER" id="PTHR46905:SF7">
    <property type="entry name" value="RING-H2 FINGER PROTEIN ATL78"/>
    <property type="match status" value="1"/>
</dbReference>
<evidence type="ECO:0000256" key="10">
    <source>
        <dbReference type="ARBA" id="ARBA00023136"/>
    </source>
</evidence>
<evidence type="ECO:0000256" key="8">
    <source>
        <dbReference type="ARBA" id="ARBA00022833"/>
    </source>
</evidence>
<comment type="catalytic activity">
    <reaction evidence="1">
        <text>S-ubiquitinyl-[E2 ubiquitin-conjugating enzyme]-L-cysteine + [acceptor protein]-L-lysine = [E2 ubiquitin-conjugating enzyme]-L-cysteine + N(6)-ubiquitinyl-[acceptor protein]-L-lysine.</text>
        <dbReference type="EC" id="2.3.2.27"/>
    </reaction>
</comment>
<evidence type="ECO:0000256" key="1">
    <source>
        <dbReference type="ARBA" id="ARBA00000900"/>
    </source>
</evidence>
<dbReference type="Proteomes" id="UP000290289">
    <property type="component" value="Chromosome 5"/>
</dbReference>
<evidence type="ECO:0000256" key="6">
    <source>
        <dbReference type="ARBA" id="ARBA00022723"/>
    </source>
</evidence>
<dbReference type="GO" id="GO:0016567">
    <property type="term" value="P:protein ubiquitination"/>
    <property type="evidence" value="ECO:0007669"/>
    <property type="project" value="InterPro"/>
</dbReference>
<proteinExistence type="inferred from homology"/>